<evidence type="ECO:0000256" key="2">
    <source>
        <dbReference type="ARBA" id="ARBA00022448"/>
    </source>
</evidence>
<dbReference type="PANTHER" id="PTHR33076">
    <property type="entry name" value="NON-SPECIFIC LIPID-TRANSFER PROTEIN 2-RELATED"/>
    <property type="match status" value="1"/>
</dbReference>
<comment type="caution">
    <text evidence="7">The sequence shown here is derived from an EMBL/GenBank/DDBJ whole genome shotgun (WGS) entry which is preliminary data.</text>
</comment>
<keyword evidence="8" id="KW-1185">Reference proteome</keyword>
<comment type="function">
    <text evidence="4">Plant non-specific lipid-transfer proteins transfer phospholipids as well as galactolipids across membranes. May play a role in wax or cutin deposition in the cell walls of expanding epidermal cells and certain secretory tissues.</text>
</comment>
<dbReference type="Proteomes" id="UP000826271">
    <property type="component" value="Unassembled WGS sequence"/>
</dbReference>
<dbReference type="GO" id="GO:0006869">
    <property type="term" value="P:lipid transport"/>
    <property type="evidence" value="ECO:0007669"/>
    <property type="project" value="InterPro"/>
</dbReference>
<feature type="domain" description="Bifunctional inhibitor/plant lipid transfer protein/seed storage helical" evidence="6">
    <location>
        <begin position="31"/>
        <end position="117"/>
    </location>
</feature>
<feature type="chain" id="PRO_5043697858" description="Non-specific lipid-transfer protein" evidence="5">
    <location>
        <begin position="28"/>
        <end position="140"/>
    </location>
</feature>
<organism evidence="7 8">
    <name type="scientific">Buddleja alternifolia</name>
    <dbReference type="NCBI Taxonomy" id="168488"/>
    <lineage>
        <taxon>Eukaryota</taxon>
        <taxon>Viridiplantae</taxon>
        <taxon>Streptophyta</taxon>
        <taxon>Embryophyta</taxon>
        <taxon>Tracheophyta</taxon>
        <taxon>Spermatophyta</taxon>
        <taxon>Magnoliopsida</taxon>
        <taxon>eudicotyledons</taxon>
        <taxon>Gunneridae</taxon>
        <taxon>Pentapetalae</taxon>
        <taxon>asterids</taxon>
        <taxon>lamiids</taxon>
        <taxon>Lamiales</taxon>
        <taxon>Scrophulariaceae</taxon>
        <taxon>Buddlejeae</taxon>
        <taxon>Buddleja</taxon>
    </lineage>
</organism>
<dbReference type="Gene3D" id="1.10.110.10">
    <property type="entry name" value="Plant lipid-transfer and hydrophobic proteins"/>
    <property type="match status" value="1"/>
</dbReference>
<dbReference type="EMBL" id="WHWC01000009">
    <property type="protein sequence ID" value="KAG8377125.1"/>
    <property type="molecule type" value="Genomic_DNA"/>
</dbReference>
<dbReference type="CDD" id="cd01960">
    <property type="entry name" value="nsLTP1"/>
    <property type="match status" value="1"/>
</dbReference>
<dbReference type="InterPro" id="IPR036312">
    <property type="entry name" value="Bifun_inhib/LTP/seed_sf"/>
</dbReference>
<dbReference type="AlphaFoldDB" id="A0AAV6XD73"/>
<dbReference type="PRINTS" id="PR00382">
    <property type="entry name" value="LIPIDTRNSFER"/>
</dbReference>
<evidence type="ECO:0000259" key="6">
    <source>
        <dbReference type="SMART" id="SM00499"/>
    </source>
</evidence>
<name>A0AAV6XD73_9LAMI</name>
<evidence type="ECO:0000313" key="7">
    <source>
        <dbReference type="EMBL" id="KAG8377125.1"/>
    </source>
</evidence>
<keyword evidence="2 4" id="KW-0813">Transport</keyword>
<evidence type="ECO:0000256" key="5">
    <source>
        <dbReference type="SAM" id="SignalP"/>
    </source>
</evidence>
<dbReference type="InterPro" id="IPR016140">
    <property type="entry name" value="Bifunc_inhib/LTP/seed_store"/>
</dbReference>
<dbReference type="SUPFAM" id="SSF47699">
    <property type="entry name" value="Bifunctional inhibitor/lipid-transfer protein/seed storage 2S albumin"/>
    <property type="match status" value="1"/>
</dbReference>
<keyword evidence="3 4" id="KW-0446">Lipid-binding</keyword>
<gene>
    <name evidence="7" type="ORF">BUALT_Bualt09G0135900</name>
</gene>
<dbReference type="InterPro" id="IPR000528">
    <property type="entry name" value="Plant_nsLTP"/>
</dbReference>
<dbReference type="PROSITE" id="PS00597">
    <property type="entry name" value="PLANT_LTP"/>
    <property type="match status" value="1"/>
</dbReference>
<dbReference type="GO" id="GO:0008289">
    <property type="term" value="F:lipid binding"/>
    <property type="evidence" value="ECO:0007669"/>
    <property type="project" value="UniProtKB-KW"/>
</dbReference>
<dbReference type="SMART" id="SM00499">
    <property type="entry name" value="AAI"/>
    <property type="match status" value="1"/>
</dbReference>
<reference evidence="7" key="1">
    <citation type="submission" date="2019-10" db="EMBL/GenBank/DDBJ databases">
        <authorList>
            <person name="Zhang R."/>
            <person name="Pan Y."/>
            <person name="Wang J."/>
            <person name="Ma R."/>
            <person name="Yu S."/>
        </authorList>
    </citation>
    <scope>NUCLEOTIDE SEQUENCE</scope>
    <source>
        <strain evidence="7">LA-IB0</strain>
        <tissue evidence="7">Leaf</tissue>
    </source>
</reference>
<proteinExistence type="inferred from homology"/>
<evidence type="ECO:0000256" key="3">
    <source>
        <dbReference type="ARBA" id="ARBA00023121"/>
    </source>
</evidence>
<comment type="similarity">
    <text evidence="1 4">Belongs to the plant LTP family.</text>
</comment>
<keyword evidence="5" id="KW-0732">Signal</keyword>
<dbReference type="Pfam" id="PF00234">
    <property type="entry name" value="Tryp_alpha_amyl"/>
    <property type="match status" value="1"/>
</dbReference>
<evidence type="ECO:0000313" key="8">
    <source>
        <dbReference type="Proteomes" id="UP000826271"/>
    </source>
</evidence>
<accession>A0AAV6XD73</accession>
<evidence type="ECO:0000256" key="4">
    <source>
        <dbReference type="RuleBase" id="RU000628"/>
    </source>
</evidence>
<feature type="signal peptide" evidence="5">
    <location>
        <begin position="1"/>
        <end position="27"/>
    </location>
</feature>
<sequence length="140" mass="14373">MAVMTKAMCIAFITAVLVAAVAPPAEAAVDCNSVIQYLSPCLLYVTNRGPLASGCCSGIKGLYGAARTTGDRQAVCGCLKSLAGSSAAGGVNLAKAAGLPGQCGVNIPYKISPSTDCKSLLWHRQCDISYSKKEKEIADI</sequence>
<evidence type="ECO:0000256" key="1">
    <source>
        <dbReference type="ARBA" id="ARBA00009748"/>
    </source>
</evidence>
<protein>
    <recommendedName>
        <fullName evidence="4">Non-specific lipid-transfer protein</fullName>
    </recommendedName>
</protein>